<gene>
    <name evidence="4" type="ORF">ACKI1S_28570</name>
</gene>
<feature type="domain" description="Carbohydrate kinase PfkB" evidence="3">
    <location>
        <begin position="32"/>
        <end position="295"/>
    </location>
</feature>
<name>A0ABW9INL8_STRGJ</name>
<protein>
    <submittedName>
        <fullName evidence="4">Carbohydrate kinase family protein</fullName>
    </submittedName>
</protein>
<accession>A0ABW9INL8</accession>
<dbReference type="EMBL" id="JBJVNE010000015">
    <property type="protein sequence ID" value="MFM9650090.1"/>
    <property type="molecule type" value="Genomic_DNA"/>
</dbReference>
<dbReference type="PROSITE" id="PS00583">
    <property type="entry name" value="PFKB_KINASES_1"/>
    <property type="match status" value="1"/>
</dbReference>
<dbReference type="RefSeq" id="WP_369277195.1">
    <property type="nucleotide sequence ID" value="NZ_JBJVMW010000009.1"/>
</dbReference>
<dbReference type="GO" id="GO:0016301">
    <property type="term" value="F:kinase activity"/>
    <property type="evidence" value="ECO:0007669"/>
    <property type="project" value="UniProtKB-KW"/>
</dbReference>
<evidence type="ECO:0000313" key="5">
    <source>
        <dbReference type="Proteomes" id="UP001631993"/>
    </source>
</evidence>
<dbReference type="Proteomes" id="UP001631993">
    <property type="component" value="Unassembled WGS sequence"/>
</dbReference>
<proteinExistence type="predicted"/>
<comment type="caution">
    <text evidence="4">The sequence shown here is derived from an EMBL/GenBank/DDBJ whole genome shotgun (WGS) entry which is preliminary data.</text>
</comment>
<dbReference type="InterPro" id="IPR002173">
    <property type="entry name" value="Carboh/pur_kinase_PfkB_CS"/>
</dbReference>
<evidence type="ECO:0000259" key="3">
    <source>
        <dbReference type="Pfam" id="PF00294"/>
    </source>
</evidence>
<evidence type="ECO:0000256" key="1">
    <source>
        <dbReference type="ARBA" id="ARBA00022679"/>
    </source>
</evidence>
<organism evidence="4 5">
    <name type="scientific">Streptomyces galilaeus</name>
    <dbReference type="NCBI Taxonomy" id="33899"/>
    <lineage>
        <taxon>Bacteria</taxon>
        <taxon>Bacillati</taxon>
        <taxon>Actinomycetota</taxon>
        <taxon>Actinomycetes</taxon>
        <taxon>Kitasatosporales</taxon>
        <taxon>Streptomycetaceae</taxon>
        <taxon>Streptomyces</taxon>
    </lineage>
</organism>
<keyword evidence="1" id="KW-0808">Transferase</keyword>
<keyword evidence="5" id="KW-1185">Reference proteome</keyword>
<dbReference type="Gene3D" id="3.40.1190.20">
    <property type="match status" value="1"/>
</dbReference>
<dbReference type="InterPro" id="IPR011611">
    <property type="entry name" value="PfkB_dom"/>
</dbReference>
<dbReference type="SUPFAM" id="SSF53613">
    <property type="entry name" value="Ribokinase-like"/>
    <property type="match status" value="1"/>
</dbReference>
<dbReference type="PANTHER" id="PTHR10584">
    <property type="entry name" value="SUGAR KINASE"/>
    <property type="match status" value="1"/>
</dbReference>
<evidence type="ECO:0000256" key="2">
    <source>
        <dbReference type="ARBA" id="ARBA00022777"/>
    </source>
</evidence>
<evidence type="ECO:0000313" key="4">
    <source>
        <dbReference type="EMBL" id="MFM9650090.1"/>
    </source>
</evidence>
<dbReference type="Pfam" id="PF00294">
    <property type="entry name" value="PfkB"/>
    <property type="match status" value="1"/>
</dbReference>
<reference evidence="4 5" key="1">
    <citation type="submission" date="2024-12" db="EMBL/GenBank/DDBJ databases">
        <title>Forecasting of Potato common scab and diversities of Pathogenic streptomyces spp. in china.</title>
        <authorList>
            <person name="Handique U."/>
            <person name="Wu J."/>
        </authorList>
    </citation>
    <scope>NUCLEOTIDE SEQUENCE [LARGE SCALE GENOMIC DNA]</scope>
    <source>
        <strain evidence="4 5">ZRIMU1585</strain>
    </source>
</reference>
<dbReference type="CDD" id="cd01942">
    <property type="entry name" value="ribokinase_group_A"/>
    <property type="match status" value="1"/>
</dbReference>
<keyword evidence="2 4" id="KW-0418">Kinase</keyword>
<sequence>MRIAVTGSIATDHLMTFPGRFTEQLIADRLDTVSLSFLADGLDIRHGGVAANIAYGLGKLGLRPVLIGAAGKDFAAYGERLTAAGVDISSVRISETLHTARFVCTTDQDQNQIATFYAGAMAEAADIDLAAATDPHRPFDLVLIGADDPAAMLRHTETCRTLGIPFAADPAQQLARLDRDQLRRLVSGARLLFTNAYENALLRRHAGWDTSGVLAQVGAWITTHGADGVTIEQRDRPTLRIPAVPTTRAVDPTGVGDAFRAGFLTGLAHHHTPAEAARLGCALATRVLETTGSQEYDVHLESLVTKTTVPL</sequence>
<dbReference type="InterPro" id="IPR029056">
    <property type="entry name" value="Ribokinase-like"/>
</dbReference>
<dbReference type="PANTHER" id="PTHR10584:SF166">
    <property type="entry name" value="RIBOKINASE"/>
    <property type="match status" value="1"/>
</dbReference>